<gene>
    <name evidence="8" type="ORF">FE257_007154</name>
</gene>
<evidence type="ECO:0000256" key="1">
    <source>
        <dbReference type="ARBA" id="ARBA00004123"/>
    </source>
</evidence>
<dbReference type="PANTHER" id="PTHR47338">
    <property type="entry name" value="ZN(II)2CYS6 TRANSCRIPTION FACTOR (EUROFUNG)-RELATED"/>
    <property type="match status" value="1"/>
</dbReference>
<dbReference type="InterPro" id="IPR007219">
    <property type="entry name" value="XnlR_reg_dom"/>
</dbReference>
<evidence type="ECO:0000256" key="5">
    <source>
        <dbReference type="ARBA" id="ARBA00023242"/>
    </source>
</evidence>
<evidence type="ECO:0000256" key="2">
    <source>
        <dbReference type="ARBA" id="ARBA00022723"/>
    </source>
</evidence>
<keyword evidence="9" id="KW-1185">Reference proteome</keyword>
<sequence>MIKLNVVRQRHAQSDSALPSCSNCVNQRLRCIFLERRKPGPSKGFIRADNKQRLLKRMEHLEYLLCQKDLSSVSQDRPVHFNFPPNTPHTGNHSSPSNPSPCEPDLGYGHDIPFSAIENTDFEFNIGGLEPGFPDPVSEPLVDFGDMFTLPTSEQQDSSQRVENHKICDGSRSYLLSLYMSMADQLFPLFPIIFDHTPLTKTTDSISEEALAHSICAVATTFPSNLSTTKGDLDSIGRSYFEAARSLHNAYMNSPQFSLDMATIKTSLLLAIYQITRLPSPSAWTISGETIRLAYAFGLDRVDASSQGLSPREAEDRRCLWWSLFFLDTFMSAIYCRPYAIDFTCVESNLPSTSYRDMVSGYVNKSRKISLGGNFTDLWRDVGSLQLGTSMADLQQLFFILLSFQREICKLRRSQCSVQSAYHELSVIRHSFASLRLALPDDLDRIPFSSYKFSENCEGERIQFETLLLLHQFVQVRENIEGQLN</sequence>
<organism evidence="8 9">
    <name type="scientific">Aspergillus nanangensis</name>
    <dbReference type="NCBI Taxonomy" id="2582783"/>
    <lineage>
        <taxon>Eukaryota</taxon>
        <taxon>Fungi</taxon>
        <taxon>Dikarya</taxon>
        <taxon>Ascomycota</taxon>
        <taxon>Pezizomycotina</taxon>
        <taxon>Eurotiomycetes</taxon>
        <taxon>Eurotiomycetidae</taxon>
        <taxon>Eurotiales</taxon>
        <taxon>Aspergillaceae</taxon>
        <taxon>Aspergillus</taxon>
        <taxon>Aspergillus subgen. Circumdati</taxon>
    </lineage>
</organism>
<evidence type="ECO:0000256" key="3">
    <source>
        <dbReference type="ARBA" id="ARBA00023015"/>
    </source>
</evidence>
<dbReference type="AlphaFoldDB" id="A0AAD4GUF4"/>
<dbReference type="Proteomes" id="UP001194746">
    <property type="component" value="Unassembled WGS sequence"/>
</dbReference>
<name>A0AAD4GUF4_ASPNN</name>
<comment type="caution">
    <text evidence="8">The sequence shown here is derived from an EMBL/GenBank/DDBJ whole genome shotgun (WGS) entry which is preliminary data.</text>
</comment>
<evidence type="ECO:0000256" key="4">
    <source>
        <dbReference type="ARBA" id="ARBA00023163"/>
    </source>
</evidence>
<dbReference type="GO" id="GO:0003677">
    <property type="term" value="F:DNA binding"/>
    <property type="evidence" value="ECO:0007669"/>
    <property type="project" value="InterPro"/>
</dbReference>
<keyword evidence="4" id="KW-0804">Transcription</keyword>
<dbReference type="EMBL" id="VCAU01000034">
    <property type="protein sequence ID" value="KAF9889646.1"/>
    <property type="molecule type" value="Genomic_DNA"/>
</dbReference>
<keyword evidence="2" id="KW-0479">Metal-binding</keyword>
<dbReference type="PANTHER" id="PTHR47338:SF5">
    <property type="entry name" value="ZN(II)2CYS6 TRANSCRIPTION FACTOR (EUROFUNG)"/>
    <property type="match status" value="1"/>
</dbReference>
<dbReference type="GO" id="GO:0008270">
    <property type="term" value="F:zinc ion binding"/>
    <property type="evidence" value="ECO:0007669"/>
    <property type="project" value="InterPro"/>
</dbReference>
<keyword evidence="3" id="KW-0805">Transcription regulation</keyword>
<feature type="domain" description="Xylanolytic transcriptional activator regulatory" evidence="7">
    <location>
        <begin position="283"/>
        <end position="357"/>
    </location>
</feature>
<evidence type="ECO:0000256" key="6">
    <source>
        <dbReference type="SAM" id="MobiDB-lite"/>
    </source>
</evidence>
<evidence type="ECO:0000313" key="9">
    <source>
        <dbReference type="Proteomes" id="UP001194746"/>
    </source>
</evidence>
<dbReference type="CDD" id="cd12148">
    <property type="entry name" value="fungal_TF_MHR"/>
    <property type="match status" value="1"/>
</dbReference>
<evidence type="ECO:0000259" key="7">
    <source>
        <dbReference type="SMART" id="SM00906"/>
    </source>
</evidence>
<reference evidence="8" key="1">
    <citation type="journal article" date="2019" name="Beilstein J. Org. Chem.">
        <title>Nanangenines: drimane sesquiterpenoids as the dominant metabolite cohort of a novel Australian fungus, Aspergillus nanangensis.</title>
        <authorList>
            <person name="Lacey H.J."/>
            <person name="Gilchrist C.L.M."/>
            <person name="Crombie A."/>
            <person name="Kalaitzis J.A."/>
            <person name="Vuong D."/>
            <person name="Rutledge P.J."/>
            <person name="Turner P."/>
            <person name="Pitt J.I."/>
            <person name="Lacey E."/>
            <person name="Chooi Y.H."/>
            <person name="Piggott A.M."/>
        </authorList>
    </citation>
    <scope>NUCLEOTIDE SEQUENCE</scope>
    <source>
        <strain evidence="8">MST-FP2251</strain>
    </source>
</reference>
<dbReference type="Pfam" id="PF04082">
    <property type="entry name" value="Fungal_trans"/>
    <property type="match status" value="1"/>
</dbReference>
<dbReference type="GO" id="GO:0000981">
    <property type="term" value="F:DNA-binding transcription factor activity, RNA polymerase II-specific"/>
    <property type="evidence" value="ECO:0007669"/>
    <property type="project" value="InterPro"/>
</dbReference>
<dbReference type="InterPro" id="IPR050815">
    <property type="entry name" value="TF_fung"/>
</dbReference>
<reference evidence="8" key="2">
    <citation type="submission" date="2020-02" db="EMBL/GenBank/DDBJ databases">
        <authorList>
            <person name="Gilchrist C.L.M."/>
            <person name="Chooi Y.-H."/>
        </authorList>
    </citation>
    <scope>NUCLEOTIDE SEQUENCE</scope>
    <source>
        <strain evidence="8">MST-FP2251</strain>
    </source>
</reference>
<feature type="compositionally biased region" description="Polar residues" evidence="6">
    <location>
        <begin position="88"/>
        <end position="97"/>
    </location>
</feature>
<comment type="subcellular location">
    <subcellularLocation>
        <location evidence="1">Nucleus</location>
    </subcellularLocation>
</comment>
<accession>A0AAD4GUF4</accession>
<dbReference type="GO" id="GO:0006351">
    <property type="term" value="P:DNA-templated transcription"/>
    <property type="evidence" value="ECO:0007669"/>
    <property type="project" value="InterPro"/>
</dbReference>
<protein>
    <recommendedName>
        <fullName evidence="7">Xylanolytic transcriptional activator regulatory domain-containing protein</fullName>
    </recommendedName>
</protein>
<evidence type="ECO:0000313" key="8">
    <source>
        <dbReference type="EMBL" id="KAF9889646.1"/>
    </source>
</evidence>
<keyword evidence="5" id="KW-0539">Nucleus</keyword>
<feature type="region of interest" description="Disordered" evidence="6">
    <location>
        <begin position="77"/>
        <end position="105"/>
    </location>
</feature>
<proteinExistence type="predicted"/>
<dbReference type="GO" id="GO:0005634">
    <property type="term" value="C:nucleus"/>
    <property type="evidence" value="ECO:0007669"/>
    <property type="project" value="UniProtKB-SubCell"/>
</dbReference>
<dbReference type="SMART" id="SM00906">
    <property type="entry name" value="Fungal_trans"/>
    <property type="match status" value="1"/>
</dbReference>